<evidence type="ECO:0000313" key="1">
    <source>
        <dbReference type="EnsemblPlants" id="cds.novel_model_986_5bd9a17a"/>
    </source>
</evidence>
<dbReference type="Proteomes" id="UP000596661">
    <property type="component" value="Chromosome 2"/>
</dbReference>
<dbReference type="Gramene" id="novel_model_986_5bd9a17a">
    <property type="protein sequence ID" value="cds.novel_model_986_5bd9a17a"/>
    <property type="gene ID" value="novel_gene_557_5bd9a17a"/>
</dbReference>
<dbReference type="EnsemblPlants" id="novel_model_986_5bd9a17a">
    <property type="protein sequence ID" value="cds.novel_model_986_5bd9a17a"/>
    <property type="gene ID" value="novel_gene_557_5bd9a17a"/>
</dbReference>
<dbReference type="AlphaFoldDB" id="A0A803RCP5"/>
<dbReference type="EMBL" id="UZAU01000168">
    <property type="status" value="NOT_ANNOTATED_CDS"/>
    <property type="molecule type" value="Genomic_DNA"/>
</dbReference>
<proteinExistence type="predicted"/>
<reference evidence="1" key="1">
    <citation type="submission" date="2018-11" db="EMBL/GenBank/DDBJ databases">
        <authorList>
            <person name="Grassa J C."/>
        </authorList>
    </citation>
    <scope>NUCLEOTIDE SEQUENCE [LARGE SCALE GENOMIC DNA]</scope>
</reference>
<reference evidence="1" key="2">
    <citation type="submission" date="2021-03" db="UniProtKB">
        <authorList>
            <consortium name="EnsemblPlants"/>
        </authorList>
    </citation>
    <scope>IDENTIFICATION</scope>
</reference>
<evidence type="ECO:0000313" key="2">
    <source>
        <dbReference type="Proteomes" id="UP000596661"/>
    </source>
</evidence>
<protein>
    <submittedName>
        <fullName evidence="1">Uncharacterized protein</fullName>
    </submittedName>
</protein>
<sequence length="65" mass="7664">MSWRKSTWICQCSRNCRKRVGSANYARMRLSRQHPNRFSNGGQSGSVEKNSETVWLDWIKTILFI</sequence>
<name>A0A803RCP5_CANSA</name>
<keyword evidence="2" id="KW-1185">Reference proteome</keyword>
<organism evidence="1 2">
    <name type="scientific">Cannabis sativa</name>
    <name type="common">Hemp</name>
    <name type="synonym">Marijuana</name>
    <dbReference type="NCBI Taxonomy" id="3483"/>
    <lineage>
        <taxon>Eukaryota</taxon>
        <taxon>Viridiplantae</taxon>
        <taxon>Streptophyta</taxon>
        <taxon>Embryophyta</taxon>
        <taxon>Tracheophyta</taxon>
        <taxon>Spermatophyta</taxon>
        <taxon>Magnoliopsida</taxon>
        <taxon>eudicotyledons</taxon>
        <taxon>Gunneridae</taxon>
        <taxon>Pentapetalae</taxon>
        <taxon>rosids</taxon>
        <taxon>fabids</taxon>
        <taxon>Rosales</taxon>
        <taxon>Cannabaceae</taxon>
        <taxon>Cannabis</taxon>
    </lineage>
</organism>
<accession>A0A803RCP5</accession>